<organism evidence="2 3">
    <name type="scientific">Malus domestica</name>
    <name type="common">Apple</name>
    <name type="synonym">Pyrus malus</name>
    <dbReference type="NCBI Taxonomy" id="3750"/>
    <lineage>
        <taxon>Eukaryota</taxon>
        <taxon>Viridiplantae</taxon>
        <taxon>Streptophyta</taxon>
        <taxon>Embryophyta</taxon>
        <taxon>Tracheophyta</taxon>
        <taxon>Spermatophyta</taxon>
        <taxon>Magnoliopsida</taxon>
        <taxon>eudicotyledons</taxon>
        <taxon>Gunneridae</taxon>
        <taxon>Pentapetalae</taxon>
        <taxon>rosids</taxon>
        <taxon>fabids</taxon>
        <taxon>Rosales</taxon>
        <taxon>Rosaceae</taxon>
        <taxon>Amygdaloideae</taxon>
        <taxon>Maleae</taxon>
        <taxon>Malus</taxon>
    </lineage>
</organism>
<dbReference type="Pfam" id="PF14009">
    <property type="entry name" value="PADRE"/>
    <property type="match status" value="1"/>
</dbReference>
<dbReference type="PANTHER" id="PTHR33052">
    <property type="entry name" value="DUF4228 DOMAIN PROTEIN-RELATED"/>
    <property type="match status" value="1"/>
</dbReference>
<accession>A0A498HCX3</accession>
<evidence type="ECO:0000313" key="2">
    <source>
        <dbReference type="EMBL" id="RXH68610.1"/>
    </source>
</evidence>
<dbReference type="EMBL" id="RDQH01000343">
    <property type="protein sequence ID" value="RXH68610.1"/>
    <property type="molecule type" value="Genomic_DNA"/>
</dbReference>
<evidence type="ECO:0000313" key="3">
    <source>
        <dbReference type="Proteomes" id="UP000290289"/>
    </source>
</evidence>
<protein>
    <submittedName>
        <fullName evidence="2">Uncharacterized protein</fullName>
    </submittedName>
</protein>
<feature type="compositionally biased region" description="Basic and acidic residues" evidence="1">
    <location>
        <begin position="122"/>
        <end position="137"/>
    </location>
</feature>
<reference evidence="2 3" key="1">
    <citation type="submission" date="2018-10" db="EMBL/GenBank/DDBJ databases">
        <title>A high-quality apple genome assembly.</title>
        <authorList>
            <person name="Hu J."/>
        </authorList>
    </citation>
    <scope>NUCLEOTIDE SEQUENCE [LARGE SCALE GENOMIC DNA]</scope>
    <source>
        <strain evidence="3">cv. HFTH1</strain>
        <tissue evidence="2">Young leaf</tissue>
    </source>
</reference>
<evidence type="ECO:0000256" key="1">
    <source>
        <dbReference type="SAM" id="MobiDB-lite"/>
    </source>
</evidence>
<name>A0A498HCX3_MALDO</name>
<dbReference type="InterPro" id="IPR025322">
    <property type="entry name" value="PADRE_dom"/>
</dbReference>
<dbReference type="AlphaFoldDB" id="A0A498HCX3"/>
<dbReference type="STRING" id="3750.A0A498HCX3"/>
<dbReference type="Proteomes" id="UP000290289">
    <property type="component" value="Chromosome 17"/>
</dbReference>
<comment type="caution">
    <text evidence="2">The sequence shown here is derived from an EMBL/GenBank/DDBJ whole genome shotgun (WGS) entry which is preliminary data.</text>
</comment>
<feature type="region of interest" description="Disordered" evidence="1">
    <location>
        <begin position="113"/>
        <end position="137"/>
    </location>
</feature>
<sequence>MGNYISCSLATPILSKHGKSTAAKVIIPSGEIKQFHVPIKAAELMLDTPNFFLVNTKSLRVGRRFSPLNADEDLDIGDVYVMFPMIRLNSTVTTADMGPLFLKATAASSASKRASGRNVKVRPADDPHQATKFAHDDGDEGKMIESWRESSDNEAAMPKLNLDDIEDFSAPEFMHRLSMSRSKKPLLETIAEEPAVSVSSR</sequence>
<keyword evidence="3" id="KW-1185">Reference proteome</keyword>
<gene>
    <name evidence="2" type="ORF">DVH24_030943</name>
</gene>
<proteinExistence type="predicted"/>